<comment type="caution">
    <text evidence="2">The sequence shown here is derived from an EMBL/GenBank/DDBJ whole genome shotgun (WGS) entry which is preliminary data.</text>
</comment>
<dbReference type="EMBL" id="JAUOEM010000001">
    <property type="protein sequence ID" value="MDO5986770.1"/>
    <property type="molecule type" value="Genomic_DNA"/>
</dbReference>
<protein>
    <recommendedName>
        <fullName evidence="4">DUF3244 domain-containing protein</fullName>
    </recommendedName>
</protein>
<gene>
    <name evidence="2" type="ORF">Q4Q39_05050</name>
</gene>
<organism evidence="2 3">
    <name type="scientific">Flavivirga amylovorans</name>
    <dbReference type="NCBI Taxonomy" id="870486"/>
    <lineage>
        <taxon>Bacteria</taxon>
        <taxon>Pseudomonadati</taxon>
        <taxon>Bacteroidota</taxon>
        <taxon>Flavobacteriia</taxon>
        <taxon>Flavobacteriales</taxon>
        <taxon>Flavobacteriaceae</taxon>
        <taxon>Flavivirga</taxon>
    </lineage>
</organism>
<reference evidence="2" key="1">
    <citation type="submission" date="2023-07" db="EMBL/GenBank/DDBJ databases">
        <title>Two novel species in the genus Flavivirga.</title>
        <authorList>
            <person name="Kwon K."/>
        </authorList>
    </citation>
    <scope>NUCLEOTIDE SEQUENCE</scope>
    <source>
        <strain evidence="2">KACC 14157</strain>
    </source>
</reference>
<dbReference type="RefSeq" id="WP_303281284.1">
    <property type="nucleotide sequence ID" value="NZ_BAABCZ010000016.1"/>
</dbReference>
<dbReference type="Proteomes" id="UP001176891">
    <property type="component" value="Unassembled WGS sequence"/>
</dbReference>
<evidence type="ECO:0000256" key="1">
    <source>
        <dbReference type="SAM" id="SignalP"/>
    </source>
</evidence>
<evidence type="ECO:0000313" key="3">
    <source>
        <dbReference type="Proteomes" id="UP001176891"/>
    </source>
</evidence>
<name>A0ABT8WZJ0_9FLAO</name>
<sequence>MKKKVITIVFITSMFFVYAANPGNTALMKKIMIDLYAAKDIVLVEQNETLLTPTVGVRSVYPGTNDKLTKILIYKKNPFAFYDEIDQSEIDPNAFPLFYIDTSNWPSGDYHLVMFYEGNQVLHDDITI</sequence>
<feature type="signal peptide" evidence="1">
    <location>
        <begin position="1"/>
        <end position="19"/>
    </location>
</feature>
<keyword evidence="1" id="KW-0732">Signal</keyword>
<proteinExistence type="predicted"/>
<evidence type="ECO:0000313" key="2">
    <source>
        <dbReference type="EMBL" id="MDO5986770.1"/>
    </source>
</evidence>
<evidence type="ECO:0008006" key="4">
    <source>
        <dbReference type="Google" id="ProtNLM"/>
    </source>
</evidence>
<accession>A0ABT8WZJ0</accession>
<feature type="chain" id="PRO_5046705958" description="DUF3244 domain-containing protein" evidence="1">
    <location>
        <begin position="20"/>
        <end position="128"/>
    </location>
</feature>
<keyword evidence="3" id="KW-1185">Reference proteome</keyword>